<dbReference type="InterPro" id="IPR050679">
    <property type="entry name" value="Bact_HTH_transcr_reg"/>
</dbReference>
<gene>
    <name evidence="5" type="ORF">IF129_15860</name>
</gene>
<dbReference type="PANTHER" id="PTHR44846:SF17">
    <property type="entry name" value="GNTR-FAMILY TRANSCRIPTIONAL REGULATOR"/>
    <property type="match status" value="1"/>
</dbReference>
<dbReference type="PROSITE" id="PS50949">
    <property type="entry name" value="HTH_GNTR"/>
    <property type="match status" value="1"/>
</dbReference>
<dbReference type="Pfam" id="PF00392">
    <property type="entry name" value="GntR"/>
    <property type="match status" value="1"/>
</dbReference>
<sequence>MPLTPPAGGDADPRAPHVRAAAALRDAILCGTWPPGSALPTTSELARLHGVRESVAAQAISLLIEEGLVTTSGPHAAVTVRPCRQQTVRPADSGQPVGPGESYRWLSVAERQGKRGTITLLDVAEVRPPAEVADALELGETGTAVLRRQLLQHDGEPVELAECYYPMEIARGTALVEARRIRGGTPTLLAGLGLSPHRTVDRVSARVPTQAQYEALRLPGDLPILRTFRVVYSKSDGRHRPIETTVMAKAGHLYEVRYEF</sequence>
<evidence type="ECO:0000313" key="6">
    <source>
        <dbReference type="Proteomes" id="UP000632289"/>
    </source>
</evidence>
<keyword evidence="2" id="KW-0238">DNA-binding</keyword>
<evidence type="ECO:0000256" key="2">
    <source>
        <dbReference type="ARBA" id="ARBA00023125"/>
    </source>
</evidence>
<keyword evidence="1" id="KW-0805">Transcription regulation</keyword>
<reference evidence="5" key="1">
    <citation type="submission" date="2020-09" db="EMBL/GenBank/DDBJ databases">
        <title>Secondary metabolite and genome analysis of marine Streptomyces chumphonensis KK1-2T.</title>
        <authorList>
            <person name="Phongsopitanun W."/>
            <person name="Kanchanasin P."/>
            <person name="Pittayakhajonwut P."/>
            <person name="Suwanborirux K."/>
            <person name="Tanasupawat S."/>
        </authorList>
    </citation>
    <scope>NUCLEOTIDE SEQUENCE</scope>
    <source>
        <strain evidence="5">KK1-2</strain>
    </source>
</reference>
<dbReference type="Gene3D" id="1.10.10.10">
    <property type="entry name" value="Winged helix-like DNA-binding domain superfamily/Winged helix DNA-binding domain"/>
    <property type="match status" value="1"/>
</dbReference>
<evidence type="ECO:0000259" key="4">
    <source>
        <dbReference type="PROSITE" id="PS50949"/>
    </source>
</evidence>
<accession>A0A927F2B4</accession>
<dbReference type="InterPro" id="IPR036390">
    <property type="entry name" value="WH_DNA-bd_sf"/>
</dbReference>
<organism evidence="5 6">
    <name type="scientific">Streptomyces chumphonensis</name>
    <dbReference type="NCBI Taxonomy" id="1214925"/>
    <lineage>
        <taxon>Bacteria</taxon>
        <taxon>Bacillati</taxon>
        <taxon>Actinomycetota</taxon>
        <taxon>Actinomycetes</taxon>
        <taxon>Kitasatosporales</taxon>
        <taxon>Streptomycetaceae</taxon>
        <taxon>Streptomyces</taxon>
    </lineage>
</organism>
<comment type="caution">
    <text evidence="5">The sequence shown here is derived from an EMBL/GenBank/DDBJ whole genome shotgun (WGS) entry which is preliminary data.</text>
</comment>
<dbReference type="RefSeq" id="WP_191210307.1">
    <property type="nucleotide sequence ID" value="NZ_BAABKL010000050.1"/>
</dbReference>
<evidence type="ECO:0000313" key="5">
    <source>
        <dbReference type="EMBL" id="MBD3933021.1"/>
    </source>
</evidence>
<dbReference type="GO" id="GO:0003700">
    <property type="term" value="F:DNA-binding transcription factor activity"/>
    <property type="evidence" value="ECO:0007669"/>
    <property type="project" value="InterPro"/>
</dbReference>
<name>A0A927F2B4_9ACTN</name>
<dbReference type="InterPro" id="IPR028978">
    <property type="entry name" value="Chorismate_lyase_/UTRA_dom_sf"/>
</dbReference>
<dbReference type="Pfam" id="PF07702">
    <property type="entry name" value="UTRA"/>
    <property type="match status" value="1"/>
</dbReference>
<dbReference type="AlphaFoldDB" id="A0A927F2B4"/>
<dbReference type="InterPro" id="IPR011663">
    <property type="entry name" value="UTRA"/>
</dbReference>
<dbReference type="InterPro" id="IPR036388">
    <property type="entry name" value="WH-like_DNA-bd_sf"/>
</dbReference>
<dbReference type="SMART" id="SM00345">
    <property type="entry name" value="HTH_GNTR"/>
    <property type="match status" value="1"/>
</dbReference>
<proteinExistence type="predicted"/>
<dbReference type="Proteomes" id="UP000632289">
    <property type="component" value="Unassembled WGS sequence"/>
</dbReference>
<protein>
    <submittedName>
        <fullName evidence="5">GntR family transcriptional regulator</fullName>
    </submittedName>
</protein>
<dbReference type="SUPFAM" id="SSF46785">
    <property type="entry name" value="Winged helix' DNA-binding domain"/>
    <property type="match status" value="1"/>
</dbReference>
<evidence type="ECO:0000256" key="3">
    <source>
        <dbReference type="ARBA" id="ARBA00023163"/>
    </source>
</evidence>
<dbReference type="SUPFAM" id="SSF64288">
    <property type="entry name" value="Chorismate lyase-like"/>
    <property type="match status" value="1"/>
</dbReference>
<dbReference type="InterPro" id="IPR000524">
    <property type="entry name" value="Tscrpt_reg_HTH_GntR"/>
</dbReference>
<dbReference type="GO" id="GO:0045892">
    <property type="term" value="P:negative regulation of DNA-templated transcription"/>
    <property type="evidence" value="ECO:0007669"/>
    <property type="project" value="TreeGrafter"/>
</dbReference>
<dbReference type="GO" id="GO:0003677">
    <property type="term" value="F:DNA binding"/>
    <property type="evidence" value="ECO:0007669"/>
    <property type="project" value="UniProtKB-KW"/>
</dbReference>
<feature type="domain" description="HTH gntR-type" evidence="4">
    <location>
        <begin position="14"/>
        <end position="83"/>
    </location>
</feature>
<dbReference type="SMART" id="SM00866">
    <property type="entry name" value="UTRA"/>
    <property type="match status" value="1"/>
</dbReference>
<dbReference type="Gene3D" id="3.40.1410.10">
    <property type="entry name" value="Chorismate lyase-like"/>
    <property type="match status" value="1"/>
</dbReference>
<keyword evidence="3" id="KW-0804">Transcription</keyword>
<dbReference type="EMBL" id="JACXYU010000007">
    <property type="protein sequence ID" value="MBD3933021.1"/>
    <property type="molecule type" value="Genomic_DNA"/>
</dbReference>
<keyword evidence="6" id="KW-1185">Reference proteome</keyword>
<evidence type="ECO:0000256" key="1">
    <source>
        <dbReference type="ARBA" id="ARBA00023015"/>
    </source>
</evidence>
<dbReference type="PANTHER" id="PTHR44846">
    <property type="entry name" value="MANNOSYL-D-GLYCERATE TRANSPORT/METABOLISM SYSTEM REPRESSOR MNGR-RELATED"/>
    <property type="match status" value="1"/>
</dbReference>